<dbReference type="Proteomes" id="UP000593875">
    <property type="component" value="Chromosome"/>
</dbReference>
<evidence type="ECO:0000313" key="2">
    <source>
        <dbReference type="EMBL" id="QOL49769.1"/>
    </source>
</evidence>
<accession>A0A7L9U5U1</accession>
<dbReference type="PANTHER" id="PTHR47837">
    <property type="entry name" value="GTP PYROPHOSPHOKINASE YJBM"/>
    <property type="match status" value="1"/>
</dbReference>
<sequence>MAYATLQFTRTEYNAAGRAFADAVGNPADCLAIIDNFRASHAHPLNTFHTTLKNRAQKLAPKALVVQRIKRLDSIAAKLRSKSSMRLTQMQDIGGCRAVMPTVQLVRRLEATYVNSPLVHTLSNSKDYIATPKPTGYRGVHLMYTFAGASSPYAGLKLEIQIRTQLQHKWATAVEAAETFTGQALKSNLGSEEWRRFFALMSSVFALREGCPTVPGTSDDFLKLSEEIRQLNASHHMANVFAAYRAILPRVEQQKNARYFLVRLEPAGRRVFVRGYRKEQSRLAHHEYTTAESLIPAGSSVRVVLVSVSSINSLKRAYPNYFLDTEQFLNEVRVITG</sequence>
<proteinExistence type="predicted"/>
<dbReference type="InterPro" id="IPR052366">
    <property type="entry name" value="GTP_Pyrophosphokinase"/>
</dbReference>
<dbReference type="Gene3D" id="3.30.460.10">
    <property type="entry name" value="Beta Polymerase, domain 2"/>
    <property type="match status" value="1"/>
</dbReference>
<dbReference type="SUPFAM" id="SSF81301">
    <property type="entry name" value="Nucleotidyltransferase"/>
    <property type="match status" value="1"/>
</dbReference>
<dbReference type="GO" id="GO:0015969">
    <property type="term" value="P:guanosine tetraphosphate metabolic process"/>
    <property type="evidence" value="ECO:0007669"/>
    <property type="project" value="InterPro"/>
</dbReference>
<dbReference type="PANTHER" id="PTHR47837:SF1">
    <property type="entry name" value="GTP PYROPHOSPHOKINASE YJBM"/>
    <property type="match status" value="1"/>
</dbReference>
<dbReference type="CDD" id="cd05399">
    <property type="entry name" value="NT_Rel-Spo_like"/>
    <property type="match status" value="1"/>
</dbReference>
<dbReference type="InterPro" id="IPR043519">
    <property type="entry name" value="NT_sf"/>
</dbReference>
<organism evidence="2 3">
    <name type="scientific">Massilia litorea</name>
    <dbReference type="NCBI Taxonomy" id="2769491"/>
    <lineage>
        <taxon>Bacteria</taxon>
        <taxon>Pseudomonadati</taxon>
        <taxon>Pseudomonadota</taxon>
        <taxon>Betaproteobacteria</taxon>
        <taxon>Burkholderiales</taxon>
        <taxon>Oxalobacteraceae</taxon>
        <taxon>Telluria group</taxon>
        <taxon>Massilia</taxon>
    </lineage>
</organism>
<name>A0A7L9U5U1_9BURK</name>
<dbReference type="EMBL" id="CP062941">
    <property type="protein sequence ID" value="QOL49769.1"/>
    <property type="molecule type" value="Genomic_DNA"/>
</dbReference>
<evidence type="ECO:0000259" key="1">
    <source>
        <dbReference type="SMART" id="SM00954"/>
    </source>
</evidence>
<feature type="domain" description="RelA/SpoT" evidence="1">
    <location>
        <begin position="67"/>
        <end position="185"/>
    </location>
</feature>
<dbReference type="KEGG" id="mlir:LPB04_00050"/>
<dbReference type="RefSeq" id="WP_193686794.1">
    <property type="nucleotide sequence ID" value="NZ_CP062941.1"/>
</dbReference>
<dbReference type="SMART" id="SM00954">
    <property type="entry name" value="RelA_SpoT"/>
    <property type="match status" value="1"/>
</dbReference>
<dbReference type="InterPro" id="IPR007685">
    <property type="entry name" value="RelA_SpoT"/>
</dbReference>
<dbReference type="Pfam" id="PF04607">
    <property type="entry name" value="RelA_SpoT"/>
    <property type="match status" value="1"/>
</dbReference>
<reference evidence="2 3" key="1">
    <citation type="submission" date="2020-10" db="EMBL/GenBank/DDBJ databases">
        <title>Genome sequencing of Massilia sp. LPB0304.</title>
        <authorList>
            <person name="Kim J."/>
        </authorList>
    </citation>
    <scope>NUCLEOTIDE SEQUENCE [LARGE SCALE GENOMIC DNA]</scope>
    <source>
        <strain evidence="2 3">LPB0304</strain>
    </source>
</reference>
<protein>
    <submittedName>
        <fullName evidence="2">RelA/SpoT domain-containing protein</fullName>
    </submittedName>
</protein>
<evidence type="ECO:0000313" key="3">
    <source>
        <dbReference type="Proteomes" id="UP000593875"/>
    </source>
</evidence>
<keyword evidence="3" id="KW-1185">Reference proteome</keyword>
<gene>
    <name evidence="2" type="ORF">LPB04_00050</name>
</gene>
<dbReference type="AlphaFoldDB" id="A0A7L9U5U1"/>